<accession>A0A0M2SJK9</accession>
<dbReference type="RefSeq" id="WP_046516357.1">
    <property type="nucleotide sequence ID" value="NZ_LAYZ01000024.1"/>
</dbReference>
<dbReference type="STRING" id="1432562.WN59_09485"/>
<dbReference type="InterPro" id="IPR037523">
    <property type="entry name" value="VOC_core"/>
</dbReference>
<dbReference type="InterPro" id="IPR029068">
    <property type="entry name" value="Glyas_Bleomycin-R_OHBP_Dase"/>
</dbReference>
<evidence type="ECO:0000313" key="2">
    <source>
        <dbReference type="EMBL" id="KKK33836.1"/>
    </source>
</evidence>
<dbReference type="SUPFAM" id="SSF54593">
    <property type="entry name" value="Glyoxalase/Bleomycin resistance protein/Dihydroxybiphenyl dioxygenase"/>
    <property type="match status" value="1"/>
</dbReference>
<comment type="caution">
    <text evidence="2">The sequence shown here is derived from an EMBL/GenBank/DDBJ whole genome shotgun (WGS) entry which is preliminary data.</text>
</comment>
<dbReference type="OrthoDB" id="9796521at2"/>
<reference evidence="2 3" key="1">
    <citation type="submission" date="2015-04" db="EMBL/GenBank/DDBJ databases">
        <title>Taxonomic description and genome sequence of Salinicoccus sediminis sp. nov., a novel hyper halotolerant bacterium isolated from marine sediment.</title>
        <authorList>
            <person name="Mathan Kumar R."/>
            <person name="Kaur G."/>
            <person name="Kumar N."/>
            <person name="Kumar A."/>
            <person name="Singh N.K."/>
            <person name="Kaur N."/>
            <person name="Mayilraj S."/>
        </authorList>
    </citation>
    <scope>NUCLEOTIDE SEQUENCE [LARGE SCALE GENOMIC DNA]</scope>
    <source>
        <strain evidence="2 3">SV-16</strain>
    </source>
</reference>
<evidence type="ECO:0000259" key="1">
    <source>
        <dbReference type="PROSITE" id="PS51819"/>
    </source>
</evidence>
<evidence type="ECO:0000313" key="3">
    <source>
        <dbReference type="Proteomes" id="UP000034287"/>
    </source>
</evidence>
<gene>
    <name evidence="2" type="ORF">WN59_09485</name>
</gene>
<dbReference type="PROSITE" id="PS51819">
    <property type="entry name" value="VOC"/>
    <property type="match status" value="1"/>
</dbReference>
<dbReference type="Proteomes" id="UP000034287">
    <property type="component" value="Unassembled WGS sequence"/>
</dbReference>
<organism evidence="2 3">
    <name type="scientific">Salinicoccus sediminis</name>
    <dbReference type="NCBI Taxonomy" id="1432562"/>
    <lineage>
        <taxon>Bacteria</taxon>
        <taxon>Bacillati</taxon>
        <taxon>Bacillota</taxon>
        <taxon>Bacilli</taxon>
        <taxon>Bacillales</taxon>
        <taxon>Staphylococcaceae</taxon>
        <taxon>Salinicoccus</taxon>
    </lineage>
</organism>
<dbReference type="EMBL" id="LAYZ01000024">
    <property type="protein sequence ID" value="KKK33836.1"/>
    <property type="molecule type" value="Genomic_DNA"/>
</dbReference>
<dbReference type="Gene3D" id="3.10.180.10">
    <property type="entry name" value="2,3-Dihydroxybiphenyl 1,2-Dioxygenase, domain 1"/>
    <property type="match status" value="1"/>
</dbReference>
<keyword evidence="3" id="KW-1185">Reference proteome</keyword>
<name>A0A0M2SJK9_9STAP</name>
<dbReference type="PATRIC" id="fig|1432562.3.peg.1876"/>
<dbReference type="PANTHER" id="PTHR36503:SF1">
    <property type="entry name" value="BLR2520 PROTEIN"/>
    <property type="match status" value="1"/>
</dbReference>
<protein>
    <submittedName>
        <fullName evidence="2">Glyoxalase</fullName>
    </submittedName>
</protein>
<proteinExistence type="predicted"/>
<dbReference type="Pfam" id="PF00903">
    <property type="entry name" value="Glyoxalase"/>
    <property type="match status" value="1"/>
</dbReference>
<dbReference type="PANTHER" id="PTHR36503">
    <property type="entry name" value="BLR2520 PROTEIN"/>
    <property type="match status" value="1"/>
</dbReference>
<sequence>MDRINIITLGTRNIAESLEFYRNMGFDATVVGDEKVPDIVFFRASGSKLALFPLEKLAVETGTDPSHEVGFKGITLAYNAKSEGEVDQVLRDAESFGGKVTSAGKTTEWGGYGGYFTDLDGYTWEVAFGPDWEFDEDNMLII</sequence>
<dbReference type="AlphaFoldDB" id="A0A0M2SJK9"/>
<dbReference type="InterPro" id="IPR004360">
    <property type="entry name" value="Glyas_Fos-R_dOase_dom"/>
</dbReference>
<feature type="domain" description="VOC" evidence="1">
    <location>
        <begin position="3"/>
        <end position="129"/>
    </location>
</feature>